<feature type="transmembrane region" description="Helical" evidence="6">
    <location>
        <begin position="7"/>
        <end position="28"/>
    </location>
</feature>
<protein>
    <submittedName>
        <fullName evidence="7">AEC family transporter</fullName>
    </submittedName>
</protein>
<keyword evidence="4 6" id="KW-1133">Transmembrane helix</keyword>
<dbReference type="Pfam" id="PF01758">
    <property type="entry name" value="SBF"/>
    <property type="match status" value="1"/>
</dbReference>
<keyword evidence="2" id="KW-0813">Transport</keyword>
<keyword evidence="3 6" id="KW-0812">Transmembrane</keyword>
<keyword evidence="5 6" id="KW-0472">Membrane</keyword>
<evidence type="ECO:0000256" key="5">
    <source>
        <dbReference type="ARBA" id="ARBA00023136"/>
    </source>
</evidence>
<dbReference type="AlphaFoldDB" id="A0A3B9IG92"/>
<evidence type="ECO:0000313" key="8">
    <source>
        <dbReference type="Proteomes" id="UP000257706"/>
    </source>
</evidence>
<reference evidence="7 8" key="1">
    <citation type="journal article" date="2018" name="Nat. Biotechnol.">
        <title>A standardized bacterial taxonomy based on genome phylogeny substantially revises the tree of life.</title>
        <authorList>
            <person name="Parks D.H."/>
            <person name="Chuvochina M."/>
            <person name="Waite D.W."/>
            <person name="Rinke C."/>
            <person name="Skarshewski A."/>
            <person name="Chaumeil P.A."/>
            <person name="Hugenholtz P."/>
        </authorList>
    </citation>
    <scope>NUCLEOTIDE SEQUENCE [LARGE SCALE GENOMIC DNA]</scope>
    <source>
        <strain evidence="7">UBA8739</strain>
    </source>
</reference>
<sequence length="87" mass="8873">AAFAIGFSTAIKLLGMPLIALLILWPFGADDTTRVVAVLFAACPTATSAYILARQLGGDAPLAAAVITVSTFAALITMPLMLALVVP</sequence>
<dbReference type="InterPro" id="IPR038770">
    <property type="entry name" value="Na+/solute_symporter_sf"/>
</dbReference>
<feature type="transmembrane region" description="Helical" evidence="6">
    <location>
        <begin position="60"/>
        <end position="86"/>
    </location>
</feature>
<gene>
    <name evidence="7" type="ORF">DCK97_02700</name>
</gene>
<dbReference type="GO" id="GO:0016020">
    <property type="term" value="C:membrane"/>
    <property type="evidence" value="ECO:0007669"/>
    <property type="project" value="InterPro"/>
</dbReference>
<evidence type="ECO:0000256" key="3">
    <source>
        <dbReference type="ARBA" id="ARBA00022692"/>
    </source>
</evidence>
<dbReference type="PANTHER" id="PTHR36838">
    <property type="entry name" value="AUXIN EFFLUX CARRIER FAMILY PROTEIN"/>
    <property type="match status" value="1"/>
</dbReference>
<comment type="caution">
    <text evidence="7">The sequence shown here is derived from an EMBL/GenBank/DDBJ whole genome shotgun (WGS) entry which is preliminary data.</text>
</comment>
<dbReference type="EMBL" id="DMAI01000041">
    <property type="protein sequence ID" value="HAE46307.1"/>
    <property type="molecule type" value="Genomic_DNA"/>
</dbReference>
<name>A0A3B9IG92_9PROT</name>
<feature type="non-terminal residue" evidence="7">
    <location>
        <position position="1"/>
    </location>
</feature>
<proteinExistence type="predicted"/>
<evidence type="ECO:0000256" key="6">
    <source>
        <dbReference type="SAM" id="Phobius"/>
    </source>
</evidence>
<dbReference type="InterPro" id="IPR002657">
    <property type="entry name" value="BilAc:Na_symport/Acr3"/>
</dbReference>
<feature type="transmembrane region" description="Helical" evidence="6">
    <location>
        <begin position="34"/>
        <end position="53"/>
    </location>
</feature>
<evidence type="ECO:0000256" key="1">
    <source>
        <dbReference type="ARBA" id="ARBA00004127"/>
    </source>
</evidence>
<evidence type="ECO:0000256" key="2">
    <source>
        <dbReference type="ARBA" id="ARBA00022448"/>
    </source>
</evidence>
<dbReference type="Gene3D" id="1.20.1530.20">
    <property type="match status" value="1"/>
</dbReference>
<comment type="subcellular location">
    <subcellularLocation>
        <location evidence="1">Endomembrane system</location>
        <topology evidence="1">Multi-pass membrane protein</topology>
    </subcellularLocation>
</comment>
<dbReference type="Proteomes" id="UP000257706">
    <property type="component" value="Unassembled WGS sequence"/>
</dbReference>
<evidence type="ECO:0000256" key="4">
    <source>
        <dbReference type="ARBA" id="ARBA00022989"/>
    </source>
</evidence>
<organism evidence="7 8">
    <name type="scientific">Tistrella mobilis</name>
    <dbReference type="NCBI Taxonomy" id="171437"/>
    <lineage>
        <taxon>Bacteria</taxon>
        <taxon>Pseudomonadati</taxon>
        <taxon>Pseudomonadota</taxon>
        <taxon>Alphaproteobacteria</taxon>
        <taxon>Geminicoccales</taxon>
        <taxon>Geminicoccaceae</taxon>
        <taxon>Tistrella</taxon>
    </lineage>
</organism>
<evidence type="ECO:0000313" key="7">
    <source>
        <dbReference type="EMBL" id="HAE46307.1"/>
    </source>
</evidence>
<dbReference type="GO" id="GO:0012505">
    <property type="term" value="C:endomembrane system"/>
    <property type="evidence" value="ECO:0007669"/>
    <property type="project" value="UniProtKB-SubCell"/>
</dbReference>
<accession>A0A3B9IG92</accession>
<dbReference type="PANTHER" id="PTHR36838:SF4">
    <property type="entry name" value="AUXIN EFFLUX CARRIER FAMILY PROTEIN"/>
    <property type="match status" value="1"/>
</dbReference>